<dbReference type="Pfam" id="PF22617">
    <property type="entry name" value="HCS_D2"/>
    <property type="match status" value="1"/>
</dbReference>
<evidence type="ECO:0000256" key="2">
    <source>
        <dbReference type="RuleBase" id="RU003523"/>
    </source>
</evidence>
<dbReference type="GO" id="GO:0046912">
    <property type="term" value="F:acyltransferase activity, acyl groups converted into alkyl on transfer"/>
    <property type="evidence" value="ECO:0007669"/>
    <property type="project" value="InterPro"/>
</dbReference>
<dbReference type="AlphaFoldDB" id="A0AB39TTI6"/>
<keyword evidence="1 2" id="KW-0808">Transferase</keyword>
<protein>
    <recommendedName>
        <fullName evidence="3">Pyruvate carboxyltransferase domain-containing protein</fullName>
    </recommendedName>
</protein>
<reference evidence="4" key="1">
    <citation type="submission" date="2024-07" db="EMBL/GenBank/DDBJ databases">
        <authorList>
            <person name="Yu S.T."/>
        </authorList>
    </citation>
    <scope>NUCLEOTIDE SEQUENCE</scope>
    <source>
        <strain evidence="4">Y1</strain>
    </source>
</reference>
<proteinExistence type="inferred from homology"/>
<dbReference type="InterPro" id="IPR013477">
    <property type="entry name" value="NifV/FrbC"/>
</dbReference>
<dbReference type="RefSeq" id="WP_045699990.1">
    <property type="nucleotide sequence ID" value="NZ_CP163445.1"/>
</dbReference>
<dbReference type="InterPro" id="IPR054691">
    <property type="entry name" value="LeuA/HCS_post-cat"/>
</dbReference>
<dbReference type="Gene3D" id="3.20.20.70">
    <property type="entry name" value="Aldolase class I"/>
    <property type="match status" value="1"/>
</dbReference>
<dbReference type="PANTHER" id="PTHR42880:SF1">
    <property type="entry name" value="ISOPROPYLMALATE_HOMOCITRATE_CITRAMALATE SYNTHASE FAMILY PROTEIN"/>
    <property type="match status" value="1"/>
</dbReference>
<name>A0AB39TTI6_9ACTN</name>
<dbReference type="SMR" id="A0AB39TTI6"/>
<dbReference type="PROSITE" id="PS00816">
    <property type="entry name" value="AIPM_HOMOCIT_SYNTH_2"/>
    <property type="match status" value="1"/>
</dbReference>
<feature type="domain" description="Pyruvate carboxyltransferase" evidence="3">
    <location>
        <begin position="5"/>
        <end position="256"/>
    </location>
</feature>
<comment type="similarity">
    <text evidence="2">Belongs to the alpha-IPM synthase/homocitrate synthase family.</text>
</comment>
<dbReference type="EMBL" id="CP163445">
    <property type="protein sequence ID" value="XDQ82475.1"/>
    <property type="molecule type" value="Genomic_DNA"/>
</dbReference>
<dbReference type="CDD" id="cd07939">
    <property type="entry name" value="DRE_TIM_NifV"/>
    <property type="match status" value="1"/>
</dbReference>
<dbReference type="InterPro" id="IPR013785">
    <property type="entry name" value="Aldolase_TIM"/>
</dbReference>
<dbReference type="InterPro" id="IPR000891">
    <property type="entry name" value="PYR_CT"/>
</dbReference>
<dbReference type="Pfam" id="PF00682">
    <property type="entry name" value="HMGL-like"/>
    <property type="match status" value="1"/>
</dbReference>
<evidence type="ECO:0000256" key="1">
    <source>
        <dbReference type="ARBA" id="ARBA00022679"/>
    </source>
</evidence>
<sequence>MRNDLVLEDTTLRDGEQTPGVAFSKETKTAILNALIEAGVTSIEIGIPAMGGEELDFIKSVVDRQDEARLVVWHRGVREDVERSLDLGFTSVHVGLPTSAGHLKASVRKDRTWLLATARDMVKMAKDRGAFVSISAEDIARTEISFLQEYAGVVAEAGADRLRLSDTVGLLGPEAYGERVAAVLSAADIDVQCHAHNDFGLATANTLAGLKAGARYFHVTVNAIGERAGMADLAQVVVALKKLYDRDLGIDLTKLKKVSRLVAEAAGHQVLPWQPITGDNVFAHESGIHANGMFRDTSSFEPFPPEHVGGERRYVLGKHSGRALVAWALEQEGITPREELLPHCLEEVRALSIRIGGAVSHEQLVEIYNKAAA</sequence>
<accession>A0AB39TTI6</accession>
<dbReference type="PROSITE" id="PS00815">
    <property type="entry name" value="AIPM_HOMOCIT_SYNTH_1"/>
    <property type="match status" value="1"/>
</dbReference>
<organism evidence="4">
    <name type="scientific">Streptomyces sp. Y1</name>
    <dbReference type="NCBI Taxonomy" id="3238634"/>
    <lineage>
        <taxon>Bacteria</taxon>
        <taxon>Bacillati</taxon>
        <taxon>Actinomycetota</taxon>
        <taxon>Actinomycetes</taxon>
        <taxon>Kitasatosporales</taxon>
        <taxon>Streptomycetaceae</taxon>
        <taxon>Streptomyces</taxon>
    </lineage>
</organism>
<dbReference type="InterPro" id="IPR002034">
    <property type="entry name" value="AIPM/Hcit_synth_CS"/>
</dbReference>
<dbReference type="Gene3D" id="1.10.238.260">
    <property type="match status" value="1"/>
</dbReference>
<dbReference type="SUPFAM" id="SSF51569">
    <property type="entry name" value="Aldolase"/>
    <property type="match status" value="1"/>
</dbReference>
<gene>
    <name evidence="4" type="ORF">AB2U05_30275</name>
</gene>
<evidence type="ECO:0000313" key="4">
    <source>
        <dbReference type="EMBL" id="XDQ82475.1"/>
    </source>
</evidence>
<dbReference type="PROSITE" id="PS50991">
    <property type="entry name" value="PYR_CT"/>
    <property type="match status" value="1"/>
</dbReference>
<dbReference type="GO" id="GO:0019752">
    <property type="term" value="P:carboxylic acid metabolic process"/>
    <property type="evidence" value="ECO:0007669"/>
    <property type="project" value="InterPro"/>
</dbReference>
<evidence type="ECO:0000259" key="3">
    <source>
        <dbReference type="PROSITE" id="PS50991"/>
    </source>
</evidence>
<dbReference type="PANTHER" id="PTHR42880">
    <property type="entry name" value="HOMOCITRATE SYNTHASE"/>
    <property type="match status" value="1"/>
</dbReference>